<dbReference type="PANTHER" id="PTHR46638:SF1">
    <property type="entry name" value="CORRINOID ADENOSYLTRANSFERASE"/>
    <property type="match status" value="1"/>
</dbReference>
<dbReference type="PANTHER" id="PTHR46638">
    <property type="entry name" value="CORRINOID ADENOSYLTRANSFERASE"/>
    <property type="match status" value="1"/>
</dbReference>
<dbReference type="GO" id="GO:0009236">
    <property type="term" value="P:cobalamin biosynthetic process"/>
    <property type="evidence" value="ECO:0007669"/>
    <property type="project" value="InterPro"/>
</dbReference>
<dbReference type="PIRSF" id="PIRSF015617">
    <property type="entry name" value="Adensltrnsf_CobA"/>
    <property type="match status" value="1"/>
</dbReference>
<protein>
    <submittedName>
        <fullName evidence="1">Cob(I)yrinic acid a,c-diamide adenosyltransferase</fullName>
    </submittedName>
</protein>
<dbReference type="SUPFAM" id="SSF52540">
    <property type="entry name" value="P-loop containing nucleoside triphosphate hydrolases"/>
    <property type="match status" value="1"/>
</dbReference>
<evidence type="ECO:0000313" key="2">
    <source>
        <dbReference type="Proteomes" id="UP000823863"/>
    </source>
</evidence>
<dbReference type="Gene3D" id="3.40.50.300">
    <property type="entry name" value="P-loop containing nucleotide triphosphate hydrolases"/>
    <property type="match status" value="1"/>
</dbReference>
<sequence>MKGLIHIYCGDGKGKTSAALGLAVRAAGRGLKVQVVRFLKNDQSGEVAALVKIPGIRVTSCERSFGFSWNMNQEQKAEAAAYYTELFEKAWKMGGDQDVLVLDELCGAVDLGFVPEELVLAAIGRKPEHLEVVLTGRNPSRRLLELADYVTEMKMIRHPYENGIQARAGIEY</sequence>
<dbReference type="Pfam" id="PF02572">
    <property type="entry name" value="CobA_CobO_BtuR"/>
    <property type="match status" value="1"/>
</dbReference>
<evidence type="ECO:0000313" key="1">
    <source>
        <dbReference type="EMBL" id="HJC65596.1"/>
    </source>
</evidence>
<dbReference type="EMBL" id="DWWB01000008">
    <property type="protein sequence ID" value="HJC65596.1"/>
    <property type="molecule type" value="Genomic_DNA"/>
</dbReference>
<proteinExistence type="predicted"/>
<reference evidence="1" key="2">
    <citation type="submission" date="2021-04" db="EMBL/GenBank/DDBJ databases">
        <authorList>
            <person name="Gilroy R."/>
        </authorList>
    </citation>
    <scope>NUCLEOTIDE SEQUENCE</scope>
    <source>
        <strain evidence="1">CHK198-12963</strain>
    </source>
</reference>
<organism evidence="1 2">
    <name type="scientific">Candidatus Enterocloster excrementigallinarum</name>
    <dbReference type="NCBI Taxonomy" id="2838558"/>
    <lineage>
        <taxon>Bacteria</taxon>
        <taxon>Bacillati</taxon>
        <taxon>Bacillota</taxon>
        <taxon>Clostridia</taxon>
        <taxon>Lachnospirales</taxon>
        <taxon>Lachnospiraceae</taxon>
        <taxon>Enterocloster</taxon>
    </lineage>
</organism>
<dbReference type="Proteomes" id="UP000823863">
    <property type="component" value="Unassembled WGS sequence"/>
</dbReference>
<reference evidence="1" key="1">
    <citation type="journal article" date="2021" name="PeerJ">
        <title>Extensive microbial diversity within the chicken gut microbiome revealed by metagenomics and culture.</title>
        <authorList>
            <person name="Gilroy R."/>
            <person name="Ravi A."/>
            <person name="Getino M."/>
            <person name="Pursley I."/>
            <person name="Horton D.L."/>
            <person name="Alikhan N.F."/>
            <person name="Baker D."/>
            <person name="Gharbi K."/>
            <person name="Hall N."/>
            <person name="Watson M."/>
            <person name="Adriaenssens E.M."/>
            <person name="Foster-Nyarko E."/>
            <person name="Jarju S."/>
            <person name="Secka A."/>
            <person name="Antonio M."/>
            <person name="Oren A."/>
            <person name="Chaudhuri R.R."/>
            <person name="La Ragione R."/>
            <person name="Hildebrand F."/>
            <person name="Pallen M.J."/>
        </authorList>
    </citation>
    <scope>NUCLEOTIDE SEQUENCE</scope>
    <source>
        <strain evidence="1">CHK198-12963</strain>
    </source>
</reference>
<dbReference type="AlphaFoldDB" id="A0A9D2PS05"/>
<comment type="caution">
    <text evidence="1">The sequence shown here is derived from an EMBL/GenBank/DDBJ whole genome shotgun (WGS) entry which is preliminary data.</text>
</comment>
<dbReference type="GO" id="GO:0005524">
    <property type="term" value="F:ATP binding"/>
    <property type="evidence" value="ECO:0007669"/>
    <property type="project" value="InterPro"/>
</dbReference>
<dbReference type="CDD" id="cd00561">
    <property type="entry name" value="CobA_ACA"/>
    <property type="match status" value="1"/>
</dbReference>
<dbReference type="GO" id="GO:0008817">
    <property type="term" value="F:corrinoid adenosyltransferase activity"/>
    <property type="evidence" value="ECO:0007669"/>
    <property type="project" value="InterPro"/>
</dbReference>
<dbReference type="InterPro" id="IPR003724">
    <property type="entry name" value="CblAdoTrfase_CobA"/>
</dbReference>
<gene>
    <name evidence="1" type="ORF">H9931_02590</name>
</gene>
<name>A0A9D2PS05_9FIRM</name>
<dbReference type="InterPro" id="IPR027417">
    <property type="entry name" value="P-loop_NTPase"/>
</dbReference>
<accession>A0A9D2PS05</accession>